<dbReference type="SUPFAM" id="SSF57184">
    <property type="entry name" value="Growth factor receptor domain"/>
    <property type="match status" value="1"/>
</dbReference>
<reference evidence="2" key="1">
    <citation type="submission" date="2022-11" db="EMBL/GenBank/DDBJ databases">
        <title>Centuries of genome instability and evolution in soft-shell clam transmissible cancer (bioRxiv).</title>
        <authorList>
            <person name="Hart S.F.M."/>
            <person name="Yonemitsu M.A."/>
            <person name="Giersch R.M."/>
            <person name="Beal B.F."/>
            <person name="Arriagada G."/>
            <person name="Davis B.W."/>
            <person name="Ostrander E.A."/>
            <person name="Goff S.P."/>
            <person name="Metzger M.J."/>
        </authorList>
    </citation>
    <scope>NUCLEOTIDE SEQUENCE</scope>
    <source>
        <strain evidence="2">MELC-2E11</strain>
        <tissue evidence="2">Siphon/mantle</tissue>
    </source>
</reference>
<evidence type="ECO:0000259" key="1">
    <source>
        <dbReference type="Pfam" id="PF07699"/>
    </source>
</evidence>
<dbReference type="SMART" id="SM01411">
    <property type="entry name" value="Ephrin_rec_like"/>
    <property type="match status" value="3"/>
</dbReference>
<dbReference type="PANTHER" id="PTHR47236">
    <property type="entry name" value="GENE, 32742-RELATED-RELATED"/>
    <property type="match status" value="1"/>
</dbReference>
<dbReference type="Gene3D" id="2.10.50.10">
    <property type="entry name" value="Tumor Necrosis Factor Receptor, subunit A, domain 2"/>
    <property type="match status" value="1"/>
</dbReference>
<dbReference type="InterPro" id="IPR009030">
    <property type="entry name" value="Growth_fac_rcpt_cys_sf"/>
</dbReference>
<dbReference type="PANTHER" id="PTHR47236:SF4">
    <property type="entry name" value="GENE 9195-RELATED"/>
    <property type="match status" value="1"/>
</dbReference>
<dbReference type="Proteomes" id="UP001164746">
    <property type="component" value="Chromosome 7"/>
</dbReference>
<dbReference type="Pfam" id="PF07699">
    <property type="entry name" value="Ephrin_rec_like"/>
    <property type="match status" value="1"/>
</dbReference>
<gene>
    <name evidence="2" type="ORF">MAR_036211</name>
</gene>
<evidence type="ECO:0000313" key="3">
    <source>
        <dbReference type="Proteomes" id="UP001164746"/>
    </source>
</evidence>
<accession>A0ABY7EMB2</accession>
<proteinExistence type="predicted"/>
<dbReference type="EMBL" id="CP111018">
    <property type="protein sequence ID" value="WAR11135.1"/>
    <property type="molecule type" value="Genomic_DNA"/>
</dbReference>
<evidence type="ECO:0000313" key="2">
    <source>
        <dbReference type="EMBL" id="WAR11135.1"/>
    </source>
</evidence>
<dbReference type="SUPFAM" id="SSF57586">
    <property type="entry name" value="TNF receptor-like"/>
    <property type="match status" value="1"/>
</dbReference>
<organism evidence="2 3">
    <name type="scientific">Mya arenaria</name>
    <name type="common">Soft-shell clam</name>
    <dbReference type="NCBI Taxonomy" id="6604"/>
    <lineage>
        <taxon>Eukaryota</taxon>
        <taxon>Metazoa</taxon>
        <taxon>Spiralia</taxon>
        <taxon>Lophotrochozoa</taxon>
        <taxon>Mollusca</taxon>
        <taxon>Bivalvia</taxon>
        <taxon>Autobranchia</taxon>
        <taxon>Heteroconchia</taxon>
        <taxon>Euheterodonta</taxon>
        <taxon>Imparidentia</taxon>
        <taxon>Neoheterodontei</taxon>
        <taxon>Myida</taxon>
        <taxon>Myoidea</taxon>
        <taxon>Myidae</taxon>
        <taxon>Mya</taxon>
    </lineage>
</organism>
<name>A0ABY7EMB2_MYAAR</name>
<feature type="domain" description="Tyrosine-protein kinase ephrin type A/B receptor-like" evidence="1">
    <location>
        <begin position="115"/>
        <end position="142"/>
    </location>
</feature>
<protein>
    <recommendedName>
        <fullName evidence="1">Tyrosine-protein kinase ephrin type A/B receptor-like domain-containing protein</fullName>
    </recommendedName>
</protein>
<keyword evidence="3" id="KW-1185">Reference proteome</keyword>
<dbReference type="InterPro" id="IPR011641">
    <property type="entry name" value="Tyr-kin_ephrin_A/B_rcpt-like"/>
</dbReference>
<sequence>MSQPRPLGYHSNGNRLPCTAGYIGLTGSYIATPTDNIIGYICPAGYYGLFANPCSPGTYQIQQGQGGKYCGGEALTEPTGPCAERYYCPAADDIGDASPTGYLCPAGSICPANTADPIPCDPGTYQENVGKFECDACPAGYYCPSNTFVPIDCRIYSYCPESSAAPTLCLQILYRCADRGPCQAGHICLSGIGVSDPDNSYLPNGVTTPATCPPNSLVDKEGAISQAECQPCPGGRIYPENSTVSEPCWRGYYCMSLNVYFSLPPQVTMDPAMCPNGTYNDQTRMSDSSACLLCPAGYFCDEEGIANYTTKPCPLGYFCVNASIYP</sequence>